<dbReference type="GO" id="GO:0006606">
    <property type="term" value="P:protein import into nucleus"/>
    <property type="evidence" value="ECO:0007669"/>
    <property type="project" value="TreeGrafter"/>
</dbReference>
<keyword evidence="4" id="KW-0539">Nucleus</keyword>
<dbReference type="SUPFAM" id="SSF51735">
    <property type="entry name" value="NAD(P)-binding Rossmann-fold domains"/>
    <property type="match status" value="1"/>
</dbReference>
<dbReference type="GO" id="GO:0016973">
    <property type="term" value="P:poly(A)+ mRNA export from nucleus"/>
    <property type="evidence" value="ECO:0007669"/>
    <property type="project" value="TreeGrafter"/>
</dbReference>
<evidence type="ECO:0000313" key="7">
    <source>
        <dbReference type="EMBL" id="EFA81899.1"/>
    </source>
</evidence>
<dbReference type="InterPro" id="IPR001509">
    <property type="entry name" value="Epimerase_deHydtase"/>
</dbReference>
<keyword evidence="8" id="KW-1185">Reference proteome</keyword>
<accession>D3B9I7</accession>
<organism evidence="7 8">
    <name type="scientific">Heterostelium pallidum (strain ATCC 26659 / Pp 5 / PN500)</name>
    <name type="common">Cellular slime mold</name>
    <name type="synonym">Polysphondylium pallidum</name>
    <dbReference type="NCBI Taxonomy" id="670386"/>
    <lineage>
        <taxon>Eukaryota</taxon>
        <taxon>Amoebozoa</taxon>
        <taxon>Evosea</taxon>
        <taxon>Eumycetozoa</taxon>
        <taxon>Dictyostelia</taxon>
        <taxon>Acytosteliales</taxon>
        <taxon>Acytosteliaceae</taxon>
        <taxon>Heterostelium</taxon>
    </lineage>
</organism>
<feature type="domain" description="NAD-dependent epimerase/dehydratase" evidence="6">
    <location>
        <begin position="8"/>
        <end position="155"/>
    </location>
</feature>
<reference evidence="7 8" key="1">
    <citation type="journal article" date="2011" name="Genome Res.">
        <title>Phylogeny-wide analysis of social amoeba genomes highlights ancient origins for complex intercellular communication.</title>
        <authorList>
            <person name="Heidel A.J."/>
            <person name="Lawal H.M."/>
            <person name="Felder M."/>
            <person name="Schilde C."/>
            <person name="Helps N.R."/>
            <person name="Tunggal B."/>
            <person name="Rivero F."/>
            <person name="John U."/>
            <person name="Schleicher M."/>
            <person name="Eichinger L."/>
            <person name="Platzer M."/>
            <person name="Noegel A.A."/>
            <person name="Schaap P."/>
            <person name="Gloeckner G."/>
        </authorList>
    </citation>
    <scope>NUCLEOTIDE SEQUENCE [LARGE SCALE GENOMIC DNA]</scope>
    <source>
        <strain evidence="8">ATCC 26659 / Pp 5 / PN500</strain>
    </source>
</reference>
<gene>
    <name evidence="7" type="primary">nup133</name>
    <name evidence="7" type="ORF">PPL_05131</name>
</gene>
<protein>
    <submittedName>
        <fullName evidence="7">Nucleoporin 133</fullName>
    </submittedName>
</protein>
<dbReference type="EMBL" id="ADBJ01000022">
    <property type="protein sequence ID" value="EFA81899.1"/>
    <property type="molecule type" value="Genomic_DNA"/>
</dbReference>
<feature type="compositionally biased region" description="Low complexity" evidence="5">
    <location>
        <begin position="337"/>
        <end position="379"/>
    </location>
</feature>
<name>D3B9I7_HETP5</name>
<dbReference type="GO" id="GO:0000972">
    <property type="term" value="P:transcription-dependent tethering of RNA polymerase II gene DNA at nuclear periphery"/>
    <property type="evidence" value="ECO:0007669"/>
    <property type="project" value="TreeGrafter"/>
</dbReference>
<dbReference type="Pfam" id="PF01370">
    <property type="entry name" value="Epimerase"/>
    <property type="match status" value="1"/>
</dbReference>
<evidence type="ECO:0000313" key="8">
    <source>
        <dbReference type="Proteomes" id="UP000001396"/>
    </source>
</evidence>
<proteinExistence type="inferred from homology"/>
<dbReference type="Proteomes" id="UP000001396">
    <property type="component" value="Unassembled WGS sequence"/>
</dbReference>
<evidence type="ECO:0000256" key="1">
    <source>
        <dbReference type="ARBA" id="ARBA00004123"/>
    </source>
</evidence>
<dbReference type="STRING" id="670386.D3B9I7"/>
<comment type="subcellular location">
    <subcellularLocation>
        <location evidence="1">Nucleus</location>
    </subcellularLocation>
</comment>
<comment type="caution">
    <text evidence="7">The sequence shown here is derived from an EMBL/GenBank/DDBJ whole genome shotgun (WGS) entry which is preliminary data.</text>
</comment>
<feature type="region of interest" description="Disordered" evidence="5">
    <location>
        <begin position="328"/>
        <end position="380"/>
    </location>
</feature>
<dbReference type="Gene3D" id="3.40.50.720">
    <property type="entry name" value="NAD(P)-binding Rossmann-like Domain"/>
    <property type="match status" value="1"/>
</dbReference>
<dbReference type="FunCoup" id="D3B9I7">
    <property type="interactions" value="4"/>
</dbReference>
<dbReference type="GO" id="GO:0017056">
    <property type="term" value="F:structural constituent of nuclear pore"/>
    <property type="evidence" value="ECO:0007669"/>
    <property type="project" value="InterPro"/>
</dbReference>
<dbReference type="Gene3D" id="1.20.58.1380">
    <property type="match status" value="1"/>
</dbReference>
<dbReference type="GeneID" id="31360617"/>
<evidence type="ECO:0000259" key="6">
    <source>
        <dbReference type="Pfam" id="PF01370"/>
    </source>
</evidence>
<sequence length="1418" mass="162047">MEQGDLSVLVFGSSGFIGSKVVSLFESNRAVLRVIHAKSRLENRQDIENEILETKPNRIVNCAGLTGRPNIDWCEDHKVETIRTNVIGHLNLLDIANKYNIHLTVFGTGCLYQYDNDKHSLNSDKGFTEEDPFNYSGSFYSKTKGIMEELTSCYSNVLTLRVRLPISDSMDEERNLVRKLIGYEKVINVKNSMTVLYDLLPVAVDMCIMSRLGVYNFTNPGTISHNEILDLYKQYIDPTYQYKNFTVDEQSKILKSGRCNCELDTTKLQSLYPSIPHISDSINLEHSSFIKMHYLKRKTKSATSFFGVGTSASDNENQTTYIDSEDIVMDNDDDHTPSSSSSLSSPSTSSPSLQSSTQKQPLPSFSNNSNSNNNNINRSSTKEYDIQVKFDIPNSIKLAIDQSYNDSNDHIVITGFINYQGVAFIILPNELYIWSLDKTTSYDKLELPYQMDVNQICVTRNKKNYDTYTAFYVTNDGSVRYWSQTNRPSQSQDISLDYRTNTNVFITECDPFGVVIANALGTIHLVSIGKGTNTLTSKMINKSQGLLGYLYLAKQPPVLTVLSVPQVTSAQRQVYVLTENSLIKYEINENGERVLLEYSLQRDIQQLFNLTGNVKLVDLSLDSDSQDECDTISILVQHLINQQSKRFYLMSLQVKQNQVHNSKKIDNLYYQCNENQYEFNSKPKVMSIMKKHCIYWLDTIYYFSEYQFKGRTHSSGTIRLEYPMIAAGVTKNEFFFIDRPNAVQNLSIPPLPVDLPQNDRSNELNIIFDIPEEEDQIGSIRNILLRSLNSYAMKRQNALQQSLEVCAKIDKKSFDLAARRVSAYIVDQLPAANYWASGTDVLHHLGSNMSVQLKQQIEDKRKRYQIFTAFLQEFGFKSQLSRDTQAAIDANQCRLAAAADLRDFQNLQEGSSTLLTRLIQAAVSARLGANWQNSAMNVYELFYSNISMLDDILLLIVKELRDIDINYTDSLLKLKTLLEADSIALKLLSNYTPNMLVNQQQQQQQQSTGTDPIYLMVRLQIDTINRFIETDLKTGPANFLLTKLSDASLAHSEHTLYEQLHDLVVVYLDAVRFSASTDNELKSIHNLATQMNATFVQSGRFAAALDIAHRFSDYHTIVQVYINDTDNREQQHKMLIISLRTFLNNSSSSNSQSNDYSESITRVYQYMLDCGLRQELLQLPEEFSQSVTRYLESYPQISWVNSLKHKQWNAAAKTLLEESQRENQSLSRKKTLMSLAKLSLLAEEKEPSSKLDKTIDTTNQRLELIKIQKEFLPDQKTPITPAELIKEILNSNGYRPMDKYAICLNTLEESNMIIKPEERIKLFKLILLNAFDNGGAVELSSNLVEHINISDTQFDLLIYETDFFQLLHHLPTDPETTSIIKSFIDEYHQERQKQILNQAQKGQFTRILHRVLELCKQE</sequence>
<comment type="similarity">
    <text evidence="2">Belongs to the nucleoporin Nup133 family.</text>
</comment>
<dbReference type="OMA" id="QFYFFSE"/>
<dbReference type="PANTHER" id="PTHR13405">
    <property type="entry name" value="NUCLEAR PORE COMPLEX PROTEIN NUP133"/>
    <property type="match status" value="1"/>
</dbReference>
<keyword evidence="3" id="KW-0813">Transport</keyword>
<evidence type="ECO:0000256" key="4">
    <source>
        <dbReference type="ARBA" id="ARBA00023242"/>
    </source>
</evidence>
<evidence type="ECO:0000256" key="2">
    <source>
        <dbReference type="ARBA" id="ARBA00005569"/>
    </source>
</evidence>
<dbReference type="PANTHER" id="PTHR13405:SF11">
    <property type="entry name" value="NUCLEAR PORE COMPLEX PROTEIN NUP133"/>
    <property type="match status" value="1"/>
</dbReference>
<dbReference type="SUPFAM" id="SSF117289">
    <property type="entry name" value="Nucleoporin domain"/>
    <property type="match status" value="1"/>
</dbReference>
<dbReference type="InterPro" id="IPR037624">
    <property type="entry name" value="Nup133-like"/>
</dbReference>
<dbReference type="GO" id="GO:0031080">
    <property type="term" value="C:nuclear pore outer ring"/>
    <property type="evidence" value="ECO:0007669"/>
    <property type="project" value="TreeGrafter"/>
</dbReference>
<evidence type="ECO:0000256" key="5">
    <source>
        <dbReference type="SAM" id="MobiDB-lite"/>
    </source>
</evidence>
<dbReference type="InParanoid" id="D3B9I7"/>
<dbReference type="InterPro" id="IPR015943">
    <property type="entry name" value="WD40/YVTN_repeat-like_dom_sf"/>
</dbReference>
<dbReference type="InterPro" id="IPR036291">
    <property type="entry name" value="NAD(P)-bd_dom_sf"/>
</dbReference>
<evidence type="ECO:0000256" key="3">
    <source>
        <dbReference type="ARBA" id="ARBA00022448"/>
    </source>
</evidence>
<dbReference type="RefSeq" id="XP_020434016.1">
    <property type="nucleotide sequence ID" value="XM_020576027.1"/>
</dbReference>
<dbReference type="Gene3D" id="2.130.10.10">
    <property type="entry name" value="YVTN repeat-like/Quinoprotein amine dehydrogenase"/>
    <property type="match status" value="1"/>
</dbReference>